<dbReference type="AlphaFoldDB" id="J9GHI5"/>
<dbReference type="EMBL" id="AMCI01001137">
    <property type="protein sequence ID" value="EJX06514.1"/>
    <property type="molecule type" value="Genomic_DNA"/>
</dbReference>
<sequence>NPCPAKPQDGKDGKTPTLSIDKEGYWCYAVGDGAPKRIDGKYNIAQIGKIPVSIFAEVKLNNNKFSFKLGEETVEIPLLGGLDLEFPKQPVEVTAGKTVKLTVKQVNVNKAVIDPTPLQVTLSNNTKDNLTIGAKGVDKGKYTVYFQLFTKEGYRLIKPLEVIVK</sequence>
<accession>J9GHI5</accession>
<gene>
    <name evidence="1" type="ORF">EVA_05378</name>
</gene>
<protein>
    <submittedName>
        <fullName evidence="1">Uncharacterized protein</fullName>
    </submittedName>
</protein>
<organism evidence="1">
    <name type="scientific">gut metagenome</name>
    <dbReference type="NCBI Taxonomy" id="749906"/>
    <lineage>
        <taxon>unclassified sequences</taxon>
        <taxon>metagenomes</taxon>
        <taxon>organismal metagenomes</taxon>
    </lineage>
</organism>
<proteinExistence type="predicted"/>
<reference evidence="1" key="1">
    <citation type="journal article" date="2012" name="PLoS ONE">
        <title>Gene sets for utilization of primary and secondary nutrition supplies in the distal gut of endangered iberian lynx.</title>
        <authorList>
            <person name="Alcaide M."/>
            <person name="Messina E."/>
            <person name="Richter M."/>
            <person name="Bargiela R."/>
            <person name="Peplies J."/>
            <person name="Huws S.A."/>
            <person name="Newbold C.J."/>
            <person name="Golyshin P.N."/>
            <person name="Simon M.A."/>
            <person name="Lopez G."/>
            <person name="Yakimov M.M."/>
            <person name="Ferrer M."/>
        </authorList>
    </citation>
    <scope>NUCLEOTIDE SEQUENCE</scope>
</reference>
<evidence type="ECO:0000313" key="1">
    <source>
        <dbReference type="EMBL" id="EJX06514.1"/>
    </source>
</evidence>
<comment type="caution">
    <text evidence="1">The sequence shown here is derived from an EMBL/GenBank/DDBJ whole genome shotgun (WGS) entry which is preliminary data.</text>
</comment>
<name>J9GHI5_9ZZZZ</name>
<feature type="non-terminal residue" evidence="1">
    <location>
        <position position="1"/>
    </location>
</feature>